<proteinExistence type="predicted"/>
<gene>
    <name evidence="1" type="ORF">POCTA_138.1.T0550038</name>
</gene>
<protein>
    <submittedName>
        <fullName evidence="1">Uncharacterized protein</fullName>
    </submittedName>
</protein>
<dbReference type="AlphaFoldDB" id="A0A8S1UYH9"/>
<dbReference type="Proteomes" id="UP000683925">
    <property type="component" value="Unassembled WGS sequence"/>
</dbReference>
<organism evidence="1 2">
    <name type="scientific">Paramecium octaurelia</name>
    <dbReference type="NCBI Taxonomy" id="43137"/>
    <lineage>
        <taxon>Eukaryota</taxon>
        <taxon>Sar</taxon>
        <taxon>Alveolata</taxon>
        <taxon>Ciliophora</taxon>
        <taxon>Intramacronucleata</taxon>
        <taxon>Oligohymenophorea</taxon>
        <taxon>Peniculida</taxon>
        <taxon>Parameciidae</taxon>
        <taxon>Paramecium</taxon>
    </lineage>
</organism>
<keyword evidence="2" id="KW-1185">Reference proteome</keyword>
<comment type="caution">
    <text evidence="1">The sequence shown here is derived from an EMBL/GenBank/DDBJ whole genome shotgun (WGS) entry which is preliminary data.</text>
</comment>
<reference evidence="1" key="1">
    <citation type="submission" date="2021-01" db="EMBL/GenBank/DDBJ databases">
        <authorList>
            <consortium name="Genoscope - CEA"/>
            <person name="William W."/>
        </authorList>
    </citation>
    <scope>NUCLEOTIDE SEQUENCE</scope>
</reference>
<dbReference type="EMBL" id="CAJJDP010000055">
    <property type="protein sequence ID" value="CAD8170188.1"/>
    <property type="molecule type" value="Genomic_DNA"/>
</dbReference>
<accession>A0A8S1UYH9</accession>
<name>A0A8S1UYH9_PAROT</name>
<sequence length="47" mass="5459">MFEYKKISKNTKSTKSTSDLNCSFDGLSIQIGWLVEELDQKNNWIMS</sequence>
<evidence type="ECO:0000313" key="2">
    <source>
        <dbReference type="Proteomes" id="UP000683925"/>
    </source>
</evidence>
<evidence type="ECO:0000313" key="1">
    <source>
        <dbReference type="EMBL" id="CAD8170188.1"/>
    </source>
</evidence>